<evidence type="ECO:0000256" key="1">
    <source>
        <dbReference type="SAM" id="SignalP"/>
    </source>
</evidence>
<evidence type="ECO:0000313" key="2">
    <source>
        <dbReference type="EMBL" id="MFC6279777.1"/>
    </source>
</evidence>
<dbReference type="Proteomes" id="UP001596270">
    <property type="component" value="Unassembled WGS sequence"/>
</dbReference>
<feature type="signal peptide" evidence="1">
    <location>
        <begin position="1"/>
        <end position="19"/>
    </location>
</feature>
<gene>
    <name evidence="2" type="ORF">ACFQND_00795</name>
</gene>
<reference evidence="3" key="1">
    <citation type="journal article" date="2019" name="Int. J. Syst. Evol. Microbiol.">
        <title>The Global Catalogue of Microorganisms (GCM) 10K type strain sequencing project: providing services to taxonomists for standard genome sequencing and annotation.</title>
        <authorList>
            <consortium name="The Broad Institute Genomics Platform"/>
            <consortium name="The Broad Institute Genome Sequencing Center for Infectious Disease"/>
            <person name="Wu L."/>
            <person name="Ma J."/>
        </authorList>
    </citation>
    <scope>NUCLEOTIDE SEQUENCE [LARGE SCALE GENOMIC DNA]</scope>
    <source>
        <strain evidence="3">CCUG 39402</strain>
    </source>
</reference>
<evidence type="ECO:0000313" key="3">
    <source>
        <dbReference type="Proteomes" id="UP001596270"/>
    </source>
</evidence>
<protein>
    <recommendedName>
        <fullName evidence="4">Lipoprotein</fullName>
    </recommendedName>
</protein>
<feature type="chain" id="PRO_5047186393" description="Lipoprotein" evidence="1">
    <location>
        <begin position="20"/>
        <end position="103"/>
    </location>
</feature>
<dbReference type="PROSITE" id="PS51257">
    <property type="entry name" value="PROKAR_LIPOPROTEIN"/>
    <property type="match status" value="1"/>
</dbReference>
<proteinExistence type="predicted"/>
<comment type="caution">
    <text evidence="2">The sequence shown here is derived from an EMBL/GenBank/DDBJ whole genome shotgun (WGS) entry which is preliminary data.</text>
</comment>
<accession>A0ABW1TRA7</accession>
<dbReference type="RefSeq" id="WP_371435379.1">
    <property type="nucleotide sequence ID" value="NZ_JBHSRS010000002.1"/>
</dbReference>
<dbReference type="EMBL" id="JBHSRS010000002">
    <property type="protein sequence ID" value="MFC6279777.1"/>
    <property type="molecule type" value="Genomic_DNA"/>
</dbReference>
<organism evidence="2 3">
    <name type="scientific">Polaromonas aquatica</name>
    <dbReference type="NCBI Taxonomy" id="332657"/>
    <lineage>
        <taxon>Bacteria</taxon>
        <taxon>Pseudomonadati</taxon>
        <taxon>Pseudomonadota</taxon>
        <taxon>Betaproteobacteria</taxon>
        <taxon>Burkholderiales</taxon>
        <taxon>Comamonadaceae</taxon>
        <taxon>Polaromonas</taxon>
    </lineage>
</organism>
<keyword evidence="3" id="KW-1185">Reference proteome</keyword>
<keyword evidence="1" id="KW-0732">Signal</keyword>
<name>A0ABW1TRA7_9BURK</name>
<evidence type="ECO:0008006" key="4">
    <source>
        <dbReference type="Google" id="ProtNLM"/>
    </source>
</evidence>
<sequence>MKLLAALACMALSACSANPFTDDATARQVNVGGRAYLISQLTAGTWTATASNPLTPLPDDTASRAALLRAIEKISDCKVTDSDYSRQGMQLDAQVDCGGGLNN</sequence>